<sequence length="381" mass="40736">MGDLFDLIAALHEGIDTDEHWLAALDRLSDELGGAALFLGTTHRNGSGFELSGHRVEPQWIELVNGELAGHESNPIYAMISSQLRTDPAATIMKPIRLSDVLEPAAFRASPIYKRAIQPAGHEHAMAMVLSADAASALSLTLVRPDRAGDFRDDEMQLVRAVGPHIVAALKMRHQMSVAQSAAMMLDRYDHGILLLASSGNVVHANADAERLLAERDGLQVDRGHLRAAYPADTDALRQMISEADRAARAASLQPRAALRLRRPSGQDDLVLRALPAPPIVASTFGVGELATIALFIHDPKKASQSVDQVIADGFGLTAAEAATAARIWEGDSVSEAAATLGISANTVKTHLKAAFEKAGVDRQSALVRKIADLLRAVGHR</sequence>
<dbReference type="SUPFAM" id="SSF46894">
    <property type="entry name" value="C-terminal effector domain of the bipartite response regulators"/>
    <property type="match status" value="1"/>
</dbReference>
<protein>
    <recommendedName>
        <fullName evidence="1">HTH luxR-type domain-containing protein</fullName>
    </recommendedName>
</protein>
<keyword evidence="3" id="KW-1185">Reference proteome</keyword>
<evidence type="ECO:0000259" key="1">
    <source>
        <dbReference type="SMART" id="SM00421"/>
    </source>
</evidence>
<dbReference type="EMBL" id="CP060697">
    <property type="protein sequence ID" value="QNM82299.1"/>
    <property type="molecule type" value="Genomic_DNA"/>
</dbReference>
<proteinExistence type="predicted"/>
<organism evidence="2 3">
    <name type="scientific">Sphingomonas sabuli</name>
    <dbReference type="NCBI Taxonomy" id="2764186"/>
    <lineage>
        <taxon>Bacteria</taxon>
        <taxon>Pseudomonadati</taxon>
        <taxon>Pseudomonadota</taxon>
        <taxon>Alphaproteobacteria</taxon>
        <taxon>Sphingomonadales</taxon>
        <taxon>Sphingomonadaceae</taxon>
        <taxon>Sphingomonas</taxon>
    </lineage>
</organism>
<dbReference type="Gene3D" id="1.10.10.10">
    <property type="entry name" value="Winged helix-like DNA-binding domain superfamily/Winged helix DNA-binding domain"/>
    <property type="match status" value="1"/>
</dbReference>
<name>A0A7G9L100_9SPHN</name>
<dbReference type="InterPro" id="IPR016032">
    <property type="entry name" value="Sig_transdc_resp-reg_C-effctor"/>
</dbReference>
<dbReference type="InterPro" id="IPR000792">
    <property type="entry name" value="Tscrpt_reg_LuxR_C"/>
</dbReference>
<evidence type="ECO:0000313" key="2">
    <source>
        <dbReference type="EMBL" id="QNM82299.1"/>
    </source>
</evidence>
<dbReference type="InterPro" id="IPR036388">
    <property type="entry name" value="WH-like_DNA-bd_sf"/>
</dbReference>
<dbReference type="Proteomes" id="UP000515861">
    <property type="component" value="Chromosome"/>
</dbReference>
<evidence type="ECO:0000313" key="3">
    <source>
        <dbReference type="Proteomes" id="UP000515861"/>
    </source>
</evidence>
<accession>A0A7G9L100</accession>
<feature type="domain" description="HTH luxR-type" evidence="1">
    <location>
        <begin position="314"/>
        <end position="371"/>
    </location>
</feature>
<dbReference type="GO" id="GO:0003677">
    <property type="term" value="F:DNA binding"/>
    <property type="evidence" value="ECO:0007669"/>
    <property type="project" value="InterPro"/>
</dbReference>
<reference evidence="2 3" key="1">
    <citation type="submission" date="2020-08" db="EMBL/GenBank/DDBJ databases">
        <title>Sphingomonas sp. sand1-3 16S ribosomal RNA gene Genome sequencing and assembly.</title>
        <authorList>
            <person name="Kang M."/>
        </authorList>
    </citation>
    <scope>NUCLEOTIDE SEQUENCE [LARGE SCALE GENOMIC DNA]</scope>
    <source>
        <strain evidence="3">sand1-3</strain>
    </source>
</reference>
<dbReference type="Pfam" id="PF00196">
    <property type="entry name" value="GerE"/>
    <property type="match status" value="1"/>
</dbReference>
<dbReference type="RefSeq" id="WP_187479254.1">
    <property type="nucleotide sequence ID" value="NZ_CP060697.1"/>
</dbReference>
<dbReference type="GO" id="GO:0006355">
    <property type="term" value="P:regulation of DNA-templated transcription"/>
    <property type="evidence" value="ECO:0007669"/>
    <property type="project" value="InterPro"/>
</dbReference>
<dbReference type="SMART" id="SM00421">
    <property type="entry name" value="HTH_LUXR"/>
    <property type="match status" value="1"/>
</dbReference>
<dbReference type="KEGG" id="ssau:H8M03_09770"/>
<dbReference type="AlphaFoldDB" id="A0A7G9L100"/>
<gene>
    <name evidence="2" type="ORF">H8M03_09770</name>
</gene>